<sequence length="162" mass="18133">MTVDHTDDLKRAQTLRDNLAQPSLLEEEGNYSIERRPSTNTAVQPVFELRGRPAPRDVLLMWALVGTAKLRDKASFVWKCQEHKLASTDPLRMKRATSSLISPSCLQSPGTERAQTFLWCVIRSYPVMQEATLSGQSTAHWGSSALALQQCCESNQIEDKEA</sequence>
<organism evidence="1 2">
    <name type="scientific">Liparis tanakae</name>
    <name type="common">Tanaka's snailfish</name>
    <dbReference type="NCBI Taxonomy" id="230148"/>
    <lineage>
        <taxon>Eukaryota</taxon>
        <taxon>Metazoa</taxon>
        <taxon>Chordata</taxon>
        <taxon>Craniata</taxon>
        <taxon>Vertebrata</taxon>
        <taxon>Euteleostomi</taxon>
        <taxon>Actinopterygii</taxon>
        <taxon>Neopterygii</taxon>
        <taxon>Teleostei</taxon>
        <taxon>Neoteleostei</taxon>
        <taxon>Acanthomorphata</taxon>
        <taxon>Eupercaria</taxon>
        <taxon>Perciformes</taxon>
        <taxon>Cottioidei</taxon>
        <taxon>Cottales</taxon>
        <taxon>Liparidae</taxon>
        <taxon>Liparis</taxon>
    </lineage>
</organism>
<reference evidence="1 2" key="1">
    <citation type="submission" date="2019-03" db="EMBL/GenBank/DDBJ databases">
        <title>First draft genome of Liparis tanakae, snailfish: a comprehensive survey of snailfish specific genes.</title>
        <authorList>
            <person name="Kim W."/>
            <person name="Song I."/>
            <person name="Jeong J.-H."/>
            <person name="Kim D."/>
            <person name="Kim S."/>
            <person name="Ryu S."/>
            <person name="Song J.Y."/>
            <person name="Lee S.K."/>
        </authorList>
    </citation>
    <scope>NUCLEOTIDE SEQUENCE [LARGE SCALE GENOMIC DNA]</scope>
    <source>
        <tissue evidence="1">Muscle</tissue>
    </source>
</reference>
<gene>
    <name evidence="1" type="ORF">EYF80_000662</name>
</gene>
<evidence type="ECO:0000313" key="1">
    <source>
        <dbReference type="EMBL" id="TNN89374.1"/>
    </source>
</evidence>
<keyword evidence="2" id="KW-1185">Reference proteome</keyword>
<protein>
    <submittedName>
        <fullName evidence="1">Uncharacterized protein</fullName>
    </submittedName>
</protein>
<proteinExistence type="predicted"/>
<comment type="caution">
    <text evidence="1">The sequence shown here is derived from an EMBL/GenBank/DDBJ whole genome shotgun (WGS) entry which is preliminary data.</text>
</comment>
<dbReference type="AlphaFoldDB" id="A0A4Z2JI02"/>
<accession>A0A4Z2JI02</accession>
<dbReference type="EMBL" id="SRLO01000002">
    <property type="protein sequence ID" value="TNN89374.1"/>
    <property type="molecule type" value="Genomic_DNA"/>
</dbReference>
<dbReference type="Proteomes" id="UP000314294">
    <property type="component" value="Unassembled WGS sequence"/>
</dbReference>
<evidence type="ECO:0000313" key="2">
    <source>
        <dbReference type="Proteomes" id="UP000314294"/>
    </source>
</evidence>
<name>A0A4Z2JI02_9TELE</name>